<evidence type="ECO:0000256" key="1">
    <source>
        <dbReference type="SAM" id="Phobius"/>
    </source>
</evidence>
<feature type="transmembrane region" description="Helical" evidence="1">
    <location>
        <begin position="46"/>
        <end position="72"/>
    </location>
</feature>
<keyword evidence="1" id="KW-0812">Transmembrane</keyword>
<accession>A0ABR3XR08</accession>
<evidence type="ECO:0000313" key="3">
    <source>
        <dbReference type="Proteomes" id="UP001583177"/>
    </source>
</evidence>
<comment type="caution">
    <text evidence="2">The sequence shown here is derived from an EMBL/GenBank/DDBJ whole genome shotgun (WGS) entry which is preliminary data.</text>
</comment>
<gene>
    <name evidence="2" type="ORF">Daus18300_002353</name>
</gene>
<reference evidence="2 3" key="1">
    <citation type="journal article" date="2024" name="IMA Fungus">
        <title>IMA Genome - F19 : A genome assembly and annotation guide to empower mycologists, including annotated draft genome sequences of Ceratocystis pirilliformis, Diaporthe australafricana, Fusarium ophioides, Paecilomyces lecythidis, and Sporothrix stenoceras.</title>
        <authorList>
            <person name="Aylward J."/>
            <person name="Wilson A.M."/>
            <person name="Visagie C.M."/>
            <person name="Spraker J."/>
            <person name="Barnes I."/>
            <person name="Buitendag C."/>
            <person name="Ceriani C."/>
            <person name="Del Mar Angel L."/>
            <person name="du Plessis D."/>
            <person name="Fuchs T."/>
            <person name="Gasser K."/>
            <person name="Kramer D."/>
            <person name="Li W."/>
            <person name="Munsamy K."/>
            <person name="Piso A."/>
            <person name="Price J.L."/>
            <person name="Sonnekus B."/>
            <person name="Thomas C."/>
            <person name="van der Nest A."/>
            <person name="van Dijk A."/>
            <person name="van Heerden A."/>
            <person name="van Vuuren N."/>
            <person name="Yilmaz N."/>
            <person name="Duong T.A."/>
            <person name="van der Merwe N.A."/>
            <person name="Wingfield M.J."/>
            <person name="Wingfield B.D."/>
        </authorList>
    </citation>
    <scope>NUCLEOTIDE SEQUENCE [LARGE SCALE GENOMIC DNA]</scope>
    <source>
        <strain evidence="2 3">CMW 18300</strain>
    </source>
</reference>
<feature type="transmembrane region" description="Helical" evidence="1">
    <location>
        <begin position="84"/>
        <end position="101"/>
    </location>
</feature>
<organism evidence="2 3">
    <name type="scientific">Diaporthe australafricana</name>
    <dbReference type="NCBI Taxonomy" id="127596"/>
    <lineage>
        <taxon>Eukaryota</taxon>
        <taxon>Fungi</taxon>
        <taxon>Dikarya</taxon>
        <taxon>Ascomycota</taxon>
        <taxon>Pezizomycotina</taxon>
        <taxon>Sordariomycetes</taxon>
        <taxon>Sordariomycetidae</taxon>
        <taxon>Diaporthales</taxon>
        <taxon>Diaporthaceae</taxon>
        <taxon>Diaporthe</taxon>
    </lineage>
</organism>
<evidence type="ECO:0000313" key="2">
    <source>
        <dbReference type="EMBL" id="KAL1877999.1"/>
    </source>
</evidence>
<feature type="transmembrane region" description="Helical" evidence="1">
    <location>
        <begin position="121"/>
        <end position="138"/>
    </location>
</feature>
<protein>
    <submittedName>
        <fullName evidence="2">Uncharacterized protein</fullName>
    </submittedName>
</protein>
<dbReference type="Proteomes" id="UP001583177">
    <property type="component" value="Unassembled WGS sequence"/>
</dbReference>
<keyword evidence="1" id="KW-0472">Membrane</keyword>
<keyword evidence="1" id="KW-1133">Transmembrane helix</keyword>
<proteinExistence type="predicted"/>
<keyword evidence="3" id="KW-1185">Reference proteome</keyword>
<name>A0ABR3XR08_9PEZI</name>
<dbReference type="EMBL" id="JAWRVE010000013">
    <property type="protein sequence ID" value="KAL1877999.1"/>
    <property type="molecule type" value="Genomic_DNA"/>
</dbReference>
<sequence length="161" mass="17703">MVHWAERNAARQAYLGMPGLFRGKRTFDLFPYGPKPDEFDLYGQYFWFYAGWYIIWFSTITAAVLIILDLVLFVHPEGSPDKRALVLSLVPSATVLIWMTIDGVLRKKTWPKGRLGAEGVVVVGTIVCLALLGAMAGVKAGQGDSFADWYAGMSGVLGALL</sequence>